<dbReference type="InterPro" id="IPR005331">
    <property type="entry name" value="Sulfotransferase"/>
</dbReference>
<organism evidence="1 2">
    <name type="scientific">Aquipseudomonas ullengensis</name>
    <dbReference type="NCBI Taxonomy" id="2759166"/>
    <lineage>
        <taxon>Bacteria</taxon>
        <taxon>Pseudomonadati</taxon>
        <taxon>Pseudomonadota</taxon>
        <taxon>Gammaproteobacteria</taxon>
        <taxon>Pseudomonadales</taxon>
        <taxon>Pseudomonadaceae</taxon>
        <taxon>Aquipseudomonas</taxon>
    </lineage>
</organism>
<reference evidence="1 2" key="1">
    <citation type="submission" date="2020-08" db="EMBL/GenBank/DDBJ databases">
        <authorList>
            <person name="Kim C.M."/>
        </authorList>
    </citation>
    <scope>NUCLEOTIDE SEQUENCE [LARGE SCALE GENOMIC DNA]</scope>
    <source>
        <strain evidence="1 2">UL070</strain>
    </source>
</reference>
<dbReference type="SUPFAM" id="SSF52540">
    <property type="entry name" value="P-loop containing nucleoside triphosphate hydrolases"/>
    <property type="match status" value="1"/>
</dbReference>
<dbReference type="Gene3D" id="3.40.50.300">
    <property type="entry name" value="P-loop containing nucleotide triphosphate hydrolases"/>
    <property type="match status" value="1"/>
</dbReference>
<dbReference type="Proteomes" id="UP000542720">
    <property type="component" value="Unassembled WGS sequence"/>
</dbReference>
<proteinExistence type="predicted"/>
<keyword evidence="2" id="KW-1185">Reference proteome</keyword>
<evidence type="ECO:0000313" key="1">
    <source>
        <dbReference type="EMBL" id="MBB2496862.1"/>
    </source>
</evidence>
<dbReference type="GO" id="GO:0008146">
    <property type="term" value="F:sulfotransferase activity"/>
    <property type="evidence" value="ECO:0007669"/>
    <property type="project" value="InterPro"/>
</dbReference>
<name>A0A7W4QBE9_9GAMM</name>
<accession>A0A7W4QBE9</accession>
<dbReference type="EMBL" id="JACJUD010000006">
    <property type="protein sequence ID" value="MBB2496862.1"/>
    <property type="molecule type" value="Genomic_DNA"/>
</dbReference>
<gene>
    <name evidence="1" type="ORF">H3H51_17705</name>
</gene>
<dbReference type="Pfam" id="PF03567">
    <property type="entry name" value="Sulfotransfer_2"/>
    <property type="match status" value="1"/>
</dbReference>
<dbReference type="AlphaFoldDB" id="A0A7W4QBE9"/>
<dbReference type="InterPro" id="IPR027417">
    <property type="entry name" value="P-loop_NTPase"/>
</dbReference>
<evidence type="ECO:0000313" key="2">
    <source>
        <dbReference type="Proteomes" id="UP000542720"/>
    </source>
</evidence>
<dbReference type="GO" id="GO:0016020">
    <property type="term" value="C:membrane"/>
    <property type="evidence" value="ECO:0007669"/>
    <property type="project" value="InterPro"/>
</dbReference>
<comment type="caution">
    <text evidence="1">The sequence shown here is derived from an EMBL/GenBank/DDBJ whole genome shotgun (WGS) entry which is preliminary data.</text>
</comment>
<protein>
    <submittedName>
        <fullName evidence="1">Sulfotransferase family 2 domain-containing protein</fullName>
    </submittedName>
</protein>
<sequence length="196" mass="22881">MFIHIPKTGGNSIQNIISQYSDDEVVCLSPHQDGVERFEVRSQKYNTHKHSTYEEYRREYGSEMCDGLFKFCCVRNPWERVVSHYFSPHRGQVVWSREAFLQFINSPEVKPLAHYLAVDGDELQAAVAKMSCVVRYENIQADFDQVCNLLRLPRTSLPHRNKSNREDYSKYYDSESAAVVMEKLKAEIELFGYTYS</sequence>
<keyword evidence="1" id="KW-0808">Transferase</keyword>